<dbReference type="InterPro" id="IPR002110">
    <property type="entry name" value="Ankyrin_rpt"/>
</dbReference>
<dbReference type="GO" id="GO:0000976">
    <property type="term" value="F:transcription cis-regulatory region binding"/>
    <property type="evidence" value="ECO:0007669"/>
    <property type="project" value="TreeGrafter"/>
</dbReference>
<evidence type="ECO:0000256" key="1">
    <source>
        <dbReference type="ARBA" id="ARBA00022737"/>
    </source>
</evidence>
<feature type="repeat" description="ANK" evidence="3">
    <location>
        <begin position="88"/>
        <end position="120"/>
    </location>
</feature>
<dbReference type="PROSITE" id="PS50297">
    <property type="entry name" value="ANK_REP_REGION"/>
    <property type="match status" value="1"/>
</dbReference>
<gene>
    <name evidence="5" type="ORF">BST97_08905</name>
</gene>
<dbReference type="InterPro" id="IPR036770">
    <property type="entry name" value="Ankyrin_rpt-contain_sf"/>
</dbReference>
<evidence type="ECO:0000313" key="5">
    <source>
        <dbReference type="EMBL" id="ARN78107.1"/>
    </source>
</evidence>
<feature type="chain" id="PRO_5012935887" evidence="4">
    <location>
        <begin position="19"/>
        <end position="141"/>
    </location>
</feature>
<dbReference type="OrthoDB" id="1144162at2"/>
<dbReference type="AlphaFoldDB" id="A0A1W6MKL3"/>
<evidence type="ECO:0000256" key="2">
    <source>
        <dbReference type="ARBA" id="ARBA00023043"/>
    </source>
</evidence>
<keyword evidence="1" id="KW-0677">Repeat</keyword>
<keyword evidence="6" id="KW-1185">Reference proteome</keyword>
<dbReference type="Proteomes" id="UP000193431">
    <property type="component" value="Chromosome"/>
</dbReference>
<dbReference type="Pfam" id="PF12796">
    <property type="entry name" value="Ank_2"/>
    <property type="match status" value="1"/>
</dbReference>
<dbReference type="PANTHER" id="PTHR24193">
    <property type="entry name" value="ANKYRIN REPEAT PROTEIN"/>
    <property type="match status" value="1"/>
</dbReference>
<dbReference type="PANTHER" id="PTHR24193:SF121">
    <property type="entry name" value="ADA2A-CONTAINING COMPLEX COMPONENT 3, ISOFORM D"/>
    <property type="match status" value="1"/>
</dbReference>
<proteinExistence type="predicted"/>
<organism evidence="5 6">
    <name type="scientific">Nonlabens spongiae</name>
    <dbReference type="NCBI Taxonomy" id="331648"/>
    <lineage>
        <taxon>Bacteria</taxon>
        <taxon>Pseudomonadati</taxon>
        <taxon>Bacteroidota</taxon>
        <taxon>Flavobacteriia</taxon>
        <taxon>Flavobacteriales</taxon>
        <taxon>Flavobacteriaceae</taxon>
        <taxon>Nonlabens</taxon>
    </lineage>
</organism>
<evidence type="ECO:0000313" key="6">
    <source>
        <dbReference type="Proteomes" id="UP000193431"/>
    </source>
</evidence>
<dbReference type="RefSeq" id="WP_085766904.1">
    <property type="nucleotide sequence ID" value="NZ_CP019344.1"/>
</dbReference>
<feature type="signal peptide" evidence="4">
    <location>
        <begin position="1"/>
        <end position="18"/>
    </location>
</feature>
<dbReference type="EMBL" id="CP019344">
    <property type="protein sequence ID" value="ARN78107.1"/>
    <property type="molecule type" value="Genomic_DNA"/>
</dbReference>
<dbReference type="GO" id="GO:0045944">
    <property type="term" value="P:positive regulation of transcription by RNA polymerase II"/>
    <property type="evidence" value="ECO:0007669"/>
    <property type="project" value="TreeGrafter"/>
</dbReference>
<evidence type="ECO:0000256" key="3">
    <source>
        <dbReference type="PROSITE-ProRule" id="PRU00023"/>
    </source>
</evidence>
<dbReference type="InterPro" id="IPR050663">
    <property type="entry name" value="Ankyrin-SOCS_Box"/>
</dbReference>
<dbReference type="SUPFAM" id="SSF48403">
    <property type="entry name" value="Ankyrin repeat"/>
    <property type="match status" value="1"/>
</dbReference>
<keyword evidence="4" id="KW-0732">Signal</keyword>
<dbReference type="PROSITE" id="PS50088">
    <property type="entry name" value="ANK_REPEAT"/>
    <property type="match status" value="1"/>
</dbReference>
<name>A0A1W6MKL3_9FLAO</name>
<sequence length="141" mass="15545">MKKLFFIAALIVTGSVAAQDITTDFAMAVKAGDMDQAKSFITEESVNECHDLTRKQVSMMVFILSTGNDELLKYAVEEKNADVNIQCGKYTPLSWAAKNGSAETVAYLLQQGADKSIATKGKTAMDWAQYYKRNEIIAMLD</sequence>
<reference evidence="5 6" key="1">
    <citation type="submission" date="2016-11" db="EMBL/GenBank/DDBJ databases">
        <title>Trade-off between light-utilization and light-protection in marine flavobacteria.</title>
        <authorList>
            <person name="Kumagai Y."/>
        </authorList>
    </citation>
    <scope>NUCLEOTIDE SEQUENCE [LARGE SCALE GENOMIC DNA]</scope>
    <source>
        <strain evidence="5 6">JCM 13191</strain>
    </source>
</reference>
<dbReference type="SMART" id="SM00248">
    <property type="entry name" value="ANK"/>
    <property type="match status" value="2"/>
</dbReference>
<protein>
    <submittedName>
        <fullName evidence="5">Uncharacterized protein</fullName>
    </submittedName>
</protein>
<evidence type="ECO:0000256" key="4">
    <source>
        <dbReference type="SAM" id="SignalP"/>
    </source>
</evidence>
<dbReference type="Gene3D" id="1.25.40.20">
    <property type="entry name" value="Ankyrin repeat-containing domain"/>
    <property type="match status" value="1"/>
</dbReference>
<keyword evidence="2 3" id="KW-0040">ANK repeat</keyword>
<dbReference type="STRING" id="331648.BST97_08905"/>
<accession>A0A1W6MKL3</accession>